<dbReference type="EMBL" id="LT598457">
    <property type="protein sequence ID" value="SCU93622.1"/>
    <property type="molecule type" value="Genomic_DNA"/>
</dbReference>
<feature type="compositionally biased region" description="Polar residues" evidence="3">
    <location>
        <begin position="84"/>
        <end position="97"/>
    </location>
</feature>
<dbReference type="OrthoDB" id="6022at2759"/>
<feature type="region of interest" description="Disordered" evidence="3">
    <location>
        <begin position="84"/>
        <end position="106"/>
    </location>
</feature>
<dbReference type="GO" id="GO:0005684">
    <property type="term" value="C:U2-type spliceosomal complex"/>
    <property type="evidence" value="ECO:0007669"/>
    <property type="project" value="TreeGrafter"/>
</dbReference>
<evidence type="ECO:0000256" key="1">
    <source>
        <dbReference type="ARBA" id="ARBA00011069"/>
    </source>
</evidence>
<evidence type="ECO:0000313" key="5">
    <source>
        <dbReference type="Proteomes" id="UP000190274"/>
    </source>
</evidence>
<dbReference type="GO" id="GO:0051237">
    <property type="term" value="P:maintenance of RNA location"/>
    <property type="evidence" value="ECO:0007669"/>
    <property type="project" value="EnsemblFungi"/>
</dbReference>
<name>A0A1G4JS88_9SACH</name>
<dbReference type="PANTHER" id="PTHR31809:SF0">
    <property type="entry name" value="BUD13 HOMOLOG"/>
    <property type="match status" value="1"/>
</dbReference>
<accession>A0A1G4JS88</accession>
<gene>
    <name evidence="4" type="ORF">LADA_0G04082G</name>
</gene>
<feature type="region of interest" description="Disordered" evidence="3">
    <location>
        <begin position="1"/>
        <end position="61"/>
    </location>
</feature>
<sequence>MSLNDFLAKNYGSGKPTKEKRKKSGVPKRSSGLSIVDGHKQDEAELTKVSPGAVETKLRGEPVTKAKNKSLWKNLNTNEICIRQSNEKASTSGQVPGSLSGREGLQSAVDVRKRAEFLEKEARATVSKSGVDAQTVYRDTQGRKIDDYEAYATSNKEKHEREEALRQRQLRELNMGEIQRHAILKSVKKNTKTSDKQFEDPLNAFTVDPTAVDAAPQSPLGRKLYDKISPENRFGIAPGWRWDGVDRSNGFEAKWLAKQNEINEKKVQSFTREENE</sequence>
<evidence type="ECO:0000256" key="2">
    <source>
        <dbReference type="ARBA" id="ARBA00020644"/>
    </source>
</evidence>
<comment type="similarity">
    <text evidence="1">Belongs to the CWC26 family.</text>
</comment>
<evidence type="ECO:0000256" key="3">
    <source>
        <dbReference type="SAM" id="MobiDB-lite"/>
    </source>
</evidence>
<dbReference type="AlphaFoldDB" id="A0A1G4JS88"/>
<feature type="compositionally biased region" description="Basic and acidic residues" evidence="3">
    <location>
        <begin position="37"/>
        <end position="46"/>
    </location>
</feature>
<dbReference type="InterPro" id="IPR051112">
    <property type="entry name" value="CWC26_splicing_factor"/>
</dbReference>
<evidence type="ECO:0000313" key="4">
    <source>
        <dbReference type="EMBL" id="SCU93622.1"/>
    </source>
</evidence>
<dbReference type="GO" id="GO:0000974">
    <property type="term" value="C:Prp19 complex"/>
    <property type="evidence" value="ECO:0007669"/>
    <property type="project" value="EnsemblFungi"/>
</dbReference>
<dbReference type="InterPro" id="IPR018609">
    <property type="entry name" value="Bud13"/>
</dbReference>
<dbReference type="STRING" id="1266660.A0A1G4JS88"/>
<reference evidence="5" key="1">
    <citation type="submission" date="2016-03" db="EMBL/GenBank/DDBJ databases">
        <authorList>
            <person name="Devillers H."/>
        </authorList>
    </citation>
    <scope>NUCLEOTIDE SEQUENCE [LARGE SCALE GENOMIC DNA]</scope>
</reference>
<dbReference type="Proteomes" id="UP000190274">
    <property type="component" value="Chromosome G"/>
</dbReference>
<dbReference type="Pfam" id="PF09736">
    <property type="entry name" value="Bud13"/>
    <property type="match status" value="1"/>
</dbReference>
<organism evidence="4 5">
    <name type="scientific">Lachancea dasiensis</name>
    <dbReference type="NCBI Taxonomy" id="1072105"/>
    <lineage>
        <taxon>Eukaryota</taxon>
        <taxon>Fungi</taxon>
        <taxon>Dikarya</taxon>
        <taxon>Ascomycota</taxon>
        <taxon>Saccharomycotina</taxon>
        <taxon>Saccharomycetes</taxon>
        <taxon>Saccharomycetales</taxon>
        <taxon>Saccharomycetaceae</taxon>
        <taxon>Lachancea</taxon>
    </lineage>
</organism>
<keyword evidence="5" id="KW-1185">Reference proteome</keyword>
<dbReference type="PANTHER" id="PTHR31809">
    <property type="entry name" value="BUD13 HOMOLOG"/>
    <property type="match status" value="1"/>
</dbReference>
<dbReference type="GO" id="GO:0000398">
    <property type="term" value="P:mRNA splicing, via spliceosome"/>
    <property type="evidence" value="ECO:0007669"/>
    <property type="project" value="EnsemblFungi"/>
</dbReference>
<protein>
    <recommendedName>
        <fullName evidence="2">Pre-mRNA-splicing factor CWC26</fullName>
    </recommendedName>
</protein>
<dbReference type="GO" id="GO:0003723">
    <property type="term" value="F:RNA binding"/>
    <property type="evidence" value="ECO:0007669"/>
    <property type="project" value="TreeGrafter"/>
</dbReference>
<proteinExistence type="inferred from homology"/>
<dbReference type="GO" id="GO:0070274">
    <property type="term" value="C:RES complex"/>
    <property type="evidence" value="ECO:0007669"/>
    <property type="project" value="EnsemblFungi"/>
</dbReference>